<keyword evidence="5" id="KW-0190">Covalent protein-DNA linkage</keyword>
<dbReference type="GO" id="GO:0006508">
    <property type="term" value="P:proteolysis"/>
    <property type="evidence" value="ECO:0007669"/>
    <property type="project" value="UniProtKB-KW"/>
</dbReference>
<dbReference type="Proteomes" id="UP000028875">
    <property type="component" value="Unassembled WGS sequence"/>
</dbReference>
<dbReference type="PANTHER" id="PTHR13604">
    <property type="entry name" value="DC12-RELATED"/>
    <property type="match status" value="1"/>
</dbReference>
<dbReference type="EC" id="3.4.-.-" evidence="8"/>
<keyword evidence="3" id="KW-0227">DNA damage</keyword>
<evidence type="ECO:0000256" key="5">
    <source>
        <dbReference type="ARBA" id="ARBA00023124"/>
    </source>
</evidence>
<accession>A0A024QJE2</accession>
<dbReference type="Pfam" id="PF02586">
    <property type="entry name" value="SRAP"/>
    <property type="match status" value="1"/>
</dbReference>
<dbReference type="AlphaFoldDB" id="A0A024QJE2"/>
<dbReference type="GO" id="GO:0016829">
    <property type="term" value="F:lyase activity"/>
    <property type="evidence" value="ECO:0007669"/>
    <property type="project" value="UniProtKB-KW"/>
</dbReference>
<proteinExistence type="inferred from homology"/>
<evidence type="ECO:0000256" key="4">
    <source>
        <dbReference type="ARBA" id="ARBA00022801"/>
    </source>
</evidence>
<dbReference type="STRING" id="1462526.BN990_04431"/>
<evidence type="ECO:0000313" key="9">
    <source>
        <dbReference type="EMBL" id="CDQ42051.1"/>
    </source>
</evidence>
<keyword evidence="10" id="KW-1185">Reference proteome</keyword>
<dbReference type="EMBL" id="CCDP010000004">
    <property type="protein sequence ID" value="CDQ42051.1"/>
    <property type="molecule type" value="Genomic_DNA"/>
</dbReference>
<evidence type="ECO:0000256" key="3">
    <source>
        <dbReference type="ARBA" id="ARBA00022763"/>
    </source>
</evidence>
<protein>
    <recommendedName>
        <fullName evidence="8">Abasic site processing protein</fullName>
        <ecNumber evidence="8">3.4.-.-</ecNumber>
    </recommendedName>
</protein>
<dbReference type="PANTHER" id="PTHR13604:SF0">
    <property type="entry name" value="ABASIC SITE PROCESSING PROTEIN HMCES"/>
    <property type="match status" value="1"/>
</dbReference>
<reference evidence="10" key="2">
    <citation type="submission" date="2014-05" db="EMBL/GenBank/DDBJ databases">
        <title>Draft genome sequence of Virgibacillus massiliensis Vm-5.</title>
        <authorList>
            <person name="Khelaifia S."/>
            <person name="Croce O."/>
            <person name="Lagier J.C."/>
            <person name="Raoult D."/>
        </authorList>
    </citation>
    <scope>NUCLEOTIDE SEQUENCE [LARGE SCALE GENOMIC DNA]</scope>
    <source>
        <strain evidence="10">Vm-5</strain>
    </source>
</reference>
<evidence type="ECO:0000256" key="2">
    <source>
        <dbReference type="ARBA" id="ARBA00022670"/>
    </source>
</evidence>
<gene>
    <name evidence="9" type="ORF">BN990_04431</name>
</gene>
<keyword evidence="7" id="KW-0456">Lyase</keyword>
<evidence type="ECO:0000256" key="1">
    <source>
        <dbReference type="ARBA" id="ARBA00008136"/>
    </source>
</evidence>
<keyword evidence="2 8" id="KW-0645">Protease</keyword>
<dbReference type="GO" id="GO:0003697">
    <property type="term" value="F:single-stranded DNA binding"/>
    <property type="evidence" value="ECO:0007669"/>
    <property type="project" value="InterPro"/>
</dbReference>
<evidence type="ECO:0000256" key="8">
    <source>
        <dbReference type="RuleBase" id="RU364100"/>
    </source>
</evidence>
<dbReference type="eggNOG" id="COG2135">
    <property type="taxonomic scope" value="Bacteria"/>
</dbReference>
<dbReference type="InterPro" id="IPR036590">
    <property type="entry name" value="SRAP-like"/>
</dbReference>
<name>A0A024QJE2_9BACI</name>
<reference evidence="9 10" key="1">
    <citation type="submission" date="2014-03" db="EMBL/GenBank/DDBJ databases">
        <authorList>
            <person name="Urmite Genomes U."/>
        </authorList>
    </citation>
    <scope>NUCLEOTIDE SEQUENCE [LARGE SCALE GENOMIC DNA]</scope>
    <source>
        <strain evidence="9 10">Vm-5</strain>
    </source>
</reference>
<comment type="similarity">
    <text evidence="1 8">Belongs to the SOS response-associated peptidase family.</text>
</comment>
<dbReference type="OrthoDB" id="9782620at2"/>
<dbReference type="RefSeq" id="WP_021290627.1">
    <property type="nucleotide sequence ID" value="NZ_BNER01000005.1"/>
</dbReference>
<comment type="caution">
    <text evidence="9">The sequence shown here is derived from an EMBL/GenBank/DDBJ whole genome shotgun (WGS) entry which is preliminary data.</text>
</comment>
<evidence type="ECO:0000256" key="7">
    <source>
        <dbReference type="ARBA" id="ARBA00023239"/>
    </source>
</evidence>
<dbReference type="GO" id="GO:0008233">
    <property type="term" value="F:peptidase activity"/>
    <property type="evidence" value="ECO:0007669"/>
    <property type="project" value="UniProtKB-KW"/>
</dbReference>
<dbReference type="GO" id="GO:0106300">
    <property type="term" value="P:protein-DNA covalent cross-linking repair"/>
    <property type="evidence" value="ECO:0007669"/>
    <property type="project" value="InterPro"/>
</dbReference>
<evidence type="ECO:0000256" key="6">
    <source>
        <dbReference type="ARBA" id="ARBA00023125"/>
    </source>
</evidence>
<dbReference type="Gene3D" id="3.90.1680.10">
    <property type="entry name" value="SOS response associated peptidase-like"/>
    <property type="match status" value="1"/>
</dbReference>
<keyword evidence="6" id="KW-0238">DNA-binding</keyword>
<evidence type="ECO:0000313" key="10">
    <source>
        <dbReference type="Proteomes" id="UP000028875"/>
    </source>
</evidence>
<dbReference type="InterPro" id="IPR003738">
    <property type="entry name" value="SRAP"/>
</dbReference>
<organism evidence="9 10">
    <name type="scientific">Virgibacillus massiliensis</name>
    <dbReference type="NCBI Taxonomy" id="1462526"/>
    <lineage>
        <taxon>Bacteria</taxon>
        <taxon>Bacillati</taxon>
        <taxon>Bacillota</taxon>
        <taxon>Bacilli</taxon>
        <taxon>Bacillales</taxon>
        <taxon>Bacillaceae</taxon>
        <taxon>Virgibacillus</taxon>
    </lineage>
</organism>
<keyword evidence="4 8" id="KW-0378">Hydrolase</keyword>
<sequence length="223" mass="25881">MCGRYTLLADELEILTAFDLEQDTIEGYIPSYNIAPGQQVLAIIHDGKQKRAGLLKWGLVPKWAEDEKIGYKMINARSETAHQKPSFKQLMGKKRCLILADSFYEWKQTSDGKQPQRIELENRKVFTFAGLWDKWEHKGKQLFTCTILTKKANTFMQDIHHRMPIILPKHKEDEWIQPVKMEPLVSQQLLESFDEDQLKAYAVHTYVNSAENNDEQCIVPLTS</sequence>
<dbReference type="SUPFAM" id="SSF143081">
    <property type="entry name" value="BB1717-like"/>
    <property type="match status" value="1"/>
</dbReference>